<gene>
    <name evidence="2" type="ORF">SNE35_02190</name>
</gene>
<accession>A0ABU5DAN4</accession>
<feature type="region of interest" description="Disordered" evidence="1">
    <location>
        <begin position="1"/>
        <end position="40"/>
    </location>
</feature>
<reference evidence="2 3" key="1">
    <citation type="submission" date="2023-11" db="EMBL/GenBank/DDBJ databases">
        <title>Paucibacter sp. nov., isolated from fresh soil in Korea.</title>
        <authorList>
            <person name="Le N.T.T."/>
        </authorList>
    </citation>
    <scope>NUCLEOTIDE SEQUENCE [LARGE SCALE GENOMIC DNA]</scope>
    <source>
        <strain evidence="2 3">R3-3</strain>
    </source>
</reference>
<dbReference type="Proteomes" id="UP001285263">
    <property type="component" value="Unassembled WGS sequence"/>
</dbReference>
<protein>
    <submittedName>
        <fullName evidence="2">Uncharacterized protein</fullName>
    </submittedName>
</protein>
<feature type="compositionally biased region" description="Polar residues" evidence="1">
    <location>
        <begin position="14"/>
        <end position="23"/>
    </location>
</feature>
<name>A0ABU5DAN4_9BURK</name>
<evidence type="ECO:0000256" key="1">
    <source>
        <dbReference type="SAM" id="MobiDB-lite"/>
    </source>
</evidence>
<comment type="caution">
    <text evidence="2">The sequence shown here is derived from an EMBL/GenBank/DDBJ whole genome shotgun (WGS) entry which is preliminary data.</text>
</comment>
<evidence type="ECO:0000313" key="2">
    <source>
        <dbReference type="EMBL" id="MDY0743293.1"/>
    </source>
</evidence>
<organism evidence="2 3">
    <name type="scientific">Roseateles agri</name>
    <dbReference type="NCBI Taxonomy" id="3098619"/>
    <lineage>
        <taxon>Bacteria</taxon>
        <taxon>Pseudomonadati</taxon>
        <taxon>Pseudomonadota</taxon>
        <taxon>Betaproteobacteria</taxon>
        <taxon>Burkholderiales</taxon>
        <taxon>Sphaerotilaceae</taxon>
        <taxon>Roseateles</taxon>
    </lineage>
</organism>
<dbReference type="EMBL" id="JAXCLA010000001">
    <property type="protein sequence ID" value="MDY0743293.1"/>
    <property type="molecule type" value="Genomic_DNA"/>
</dbReference>
<keyword evidence="3" id="KW-1185">Reference proteome</keyword>
<evidence type="ECO:0000313" key="3">
    <source>
        <dbReference type="Proteomes" id="UP001285263"/>
    </source>
</evidence>
<feature type="compositionally biased region" description="Polar residues" evidence="1">
    <location>
        <begin position="30"/>
        <end position="40"/>
    </location>
</feature>
<sequence length="40" mass="4499">MRKPPNPIDDELTQDQIIKTATGKTPKMINENTEPCSKKS</sequence>
<dbReference type="RefSeq" id="WP_320421158.1">
    <property type="nucleotide sequence ID" value="NZ_JAXCLA010000001.1"/>
</dbReference>
<proteinExistence type="predicted"/>